<accession>A0A846MNP1</accession>
<dbReference type="InterPro" id="IPR004792">
    <property type="entry name" value="BaiN-like"/>
</dbReference>
<comment type="cofactor">
    <cofactor evidence="1">
        <name>FAD</name>
        <dbReference type="ChEBI" id="CHEBI:57692"/>
    </cofactor>
</comment>
<sequence>MNKEVIVVGGGAAGFFAAIHIARSGLPVTILEKTPNLLSKVRISGGGRCNVLPACYDVEQLYLHYPRGGRFLRKLFYEFGPREAYEWFSRQGVALKTEADGRVFPASDSSETIVQCLMRAAEEAGVKVCTRADVVELKPATEGQWSVVLASGKSLPAAAVVLTTGGGNKHKHYAWIESLGLSVVPPVPSLFTFNIEDAALRGLQGVSVPAARVTLPQWKMTEEGPLLVTHWGMSGPAVLRLSAWGARLLHEAAYQTQVRVNWIGVLPAVMEARLRETIKQNPDKKLKNTYVGLPKRLWVYLCQRAQLSEEITWKQLSNKQLQTLLCLLCADEYEISGKTTFKEEFVTCGGVDLREVSAKTMMSKKLPGLFFAGEILDIDGITGGFNFQAAWTTAYMAATGVRRFLFG</sequence>
<dbReference type="InterPro" id="IPR036188">
    <property type="entry name" value="FAD/NAD-bd_sf"/>
</dbReference>
<dbReference type="AlphaFoldDB" id="A0A846MNP1"/>
<dbReference type="Gene3D" id="3.50.50.60">
    <property type="entry name" value="FAD/NAD(P)-binding domain"/>
    <property type="match status" value="1"/>
</dbReference>
<dbReference type="NCBIfam" id="TIGR00275">
    <property type="entry name" value="aminoacetone oxidase family FAD-binding enzyme"/>
    <property type="match status" value="1"/>
</dbReference>
<comment type="caution">
    <text evidence="6">The sequence shown here is derived from an EMBL/GenBank/DDBJ whole genome shotgun (WGS) entry which is preliminary data.</text>
</comment>
<feature type="domain" description="RsdA/BaiN/AoA(So)-like insert" evidence="5">
    <location>
        <begin position="187"/>
        <end position="346"/>
    </location>
</feature>
<dbReference type="Gene3D" id="1.10.8.260">
    <property type="entry name" value="HI0933 insert domain-like"/>
    <property type="match status" value="1"/>
</dbReference>
<evidence type="ECO:0000313" key="6">
    <source>
        <dbReference type="EMBL" id="NIK73173.1"/>
    </source>
</evidence>
<dbReference type="SUPFAM" id="SSF51905">
    <property type="entry name" value="FAD/NAD(P)-binding domain"/>
    <property type="match status" value="1"/>
</dbReference>
<keyword evidence="2" id="KW-0285">Flavoprotein</keyword>
<dbReference type="InterPro" id="IPR023166">
    <property type="entry name" value="BaiN-like_dom_sf"/>
</dbReference>
<dbReference type="Pfam" id="PF03486">
    <property type="entry name" value="HI0933_like"/>
    <property type="match status" value="1"/>
</dbReference>
<name>A0A846MNP1_9BACT</name>
<gene>
    <name evidence="6" type="ORF">FHS56_000659</name>
</gene>
<organism evidence="6 7">
    <name type="scientific">Thermonema lapsum</name>
    <dbReference type="NCBI Taxonomy" id="28195"/>
    <lineage>
        <taxon>Bacteria</taxon>
        <taxon>Pseudomonadati</taxon>
        <taxon>Bacteroidota</taxon>
        <taxon>Cytophagia</taxon>
        <taxon>Cytophagales</taxon>
        <taxon>Thermonemataceae</taxon>
        <taxon>Thermonema</taxon>
    </lineage>
</organism>
<evidence type="ECO:0000256" key="1">
    <source>
        <dbReference type="ARBA" id="ARBA00001974"/>
    </source>
</evidence>
<dbReference type="RefSeq" id="WP_166918440.1">
    <property type="nucleotide sequence ID" value="NZ_JAASRN010000001.1"/>
</dbReference>
<evidence type="ECO:0000259" key="4">
    <source>
        <dbReference type="Pfam" id="PF03486"/>
    </source>
</evidence>
<evidence type="ECO:0000256" key="2">
    <source>
        <dbReference type="ARBA" id="ARBA00022630"/>
    </source>
</evidence>
<evidence type="ECO:0008006" key="8">
    <source>
        <dbReference type="Google" id="ProtNLM"/>
    </source>
</evidence>
<dbReference type="PANTHER" id="PTHR42887:SF2">
    <property type="entry name" value="OS12G0638800 PROTEIN"/>
    <property type="match status" value="1"/>
</dbReference>
<dbReference type="Pfam" id="PF22780">
    <property type="entry name" value="HI0933_like_1st"/>
    <property type="match status" value="1"/>
</dbReference>
<dbReference type="PRINTS" id="PR00368">
    <property type="entry name" value="FADPNR"/>
</dbReference>
<protein>
    <recommendedName>
        <fullName evidence="8">Flavoprotein</fullName>
    </recommendedName>
</protein>
<keyword evidence="3" id="KW-0274">FAD</keyword>
<evidence type="ECO:0000256" key="3">
    <source>
        <dbReference type="ARBA" id="ARBA00022827"/>
    </source>
</evidence>
<dbReference type="PANTHER" id="PTHR42887">
    <property type="entry name" value="OS12G0638800 PROTEIN"/>
    <property type="match status" value="1"/>
</dbReference>
<evidence type="ECO:0000313" key="7">
    <source>
        <dbReference type="Proteomes" id="UP000537126"/>
    </source>
</evidence>
<feature type="domain" description="RsdA/BaiN/AoA(So)-like Rossmann fold-like" evidence="4">
    <location>
        <begin position="4"/>
        <end position="399"/>
    </location>
</feature>
<dbReference type="Proteomes" id="UP000537126">
    <property type="component" value="Unassembled WGS sequence"/>
</dbReference>
<dbReference type="InterPro" id="IPR057661">
    <property type="entry name" value="RsdA/BaiN/AoA(So)_Rossmann"/>
</dbReference>
<reference evidence="6 7" key="1">
    <citation type="submission" date="2020-03" db="EMBL/GenBank/DDBJ databases">
        <title>Genomic Encyclopedia of Type Strains, Phase IV (KMG-IV): sequencing the most valuable type-strain genomes for metagenomic binning, comparative biology and taxonomic classification.</title>
        <authorList>
            <person name="Goeker M."/>
        </authorList>
    </citation>
    <scope>NUCLEOTIDE SEQUENCE [LARGE SCALE GENOMIC DNA]</scope>
    <source>
        <strain evidence="6 7">DSM 5718</strain>
    </source>
</reference>
<dbReference type="SUPFAM" id="SSF160996">
    <property type="entry name" value="HI0933 insert domain-like"/>
    <property type="match status" value="1"/>
</dbReference>
<dbReference type="EMBL" id="JAASRN010000001">
    <property type="protein sequence ID" value="NIK73173.1"/>
    <property type="molecule type" value="Genomic_DNA"/>
</dbReference>
<dbReference type="PRINTS" id="PR00411">
    <property type="entry name" value="PNDRDTASEI"/>
</dbReference>
<dbReference type="Gene3D" id="2.40.30.10">
    <property type="entry name" value="Translation factors"/>
    <property type="match status" value="1"/>
</dbReference>
<keyword evidence="7" id="KW-1185">Reference proteome</keyword>
<proteinExistence type="predicted"/>
<dbReference type="InterPro" id="IPR055178">
    <property type="entry name" value="RsdA/BaiN/AoA(So)-like_dom"/>
</dbReference>
<evidence type="ECO:0000259" key="5">
    <source>
        <dbReference type="Pfam" id="PF22780"/>
    </source>
</evidence>